<evidence type="ECO:0000313" key="1">
    <source>
        <dbReference type="EMBL" id="ACS44180.1"/>
    </source>
</evidence>
<name>C5B6U8_METEA</name>
<dbReference type="RefSeq" id="WP_012753494.1">
    <property type="nucleotide sequence ID" value="NC_012810.1"/>
</dbReference>
<keyword evidence="2" id="KW-1185">Reference proteome</keyword>
<sequence length="77" mass="9022">MSDDLAEPVTLFLGPDMDKMAFRRDSIYFPEMKQALKYAVEVMPADRQYGSSIRMERDHSELQWPAIYERYQALQSG</sequence>
<dbReference type="EMBL" id="CP001514">
    <property type="protein sequence ID" value="ACS44180.1"/>
    <property type="molecule type" value="Genomic_DNA"/>
</dbReference>
<protein>
    <submittedName>
        <fullName evidence="1">Uncharacterized protein</fullName>
    </submittedName>
</protein>
<dbReference type="AlphaFoldDB" id="C5B6U8"/>
<evidence type="ECO:0000313" key="2">
    <source>
        <dbReference type="Proteomes" id="UP000009081"/>
    </source>
</evidence>
<dbReference type="Proteomes" id="UP000009081">
    <property type="component" value="Plasmid p3META1"/>
</dbReference>
<dbReference type="HOGENOM" id="CLU_2634017_0_0_5"/>
<gene>
    <name evidence="1" type="ORF">MexAM1_p3METApCDS5359D</name>
</gene>
<keyword evidence="1" id="KW-0614">Plasmid</keyword>
<reference evidence="1 2" key="1">
    <citation type="journal article" date="2009" name="PLoS ONE">
        <title>Methylobacterium genome sequences: a reference blueprint to investigate microbial metabolism of C1 compounds from natural and industrial sources.</title>
        <authorList>
            <person name="Vuilleumier S."/>
            <person name="Chistoserdova L."/>
            <person name="Lee M.-C."/>
            <person name="Bringel F."/>
            <person name="Lajus A."/>
            <person name="Zhou Y."/>
            <person name="Gourion B."/>
            <person name="Barbe V."/>
            <person name="Chang J."/>
            <person name="Cruveiller S."/>
            <person name="Dossat C."/>
            <person name="Gillett W."/>
            <person name="Gruffaz C."/>
            <person name="Haugen E."/>
            <person name="Hourcade E."/>
            <person name="Levy R."/>
            <person name="Mangenot S."/>
            <person name="Muller E."/>
            <person name="Nadalig T."/>
            <person name="Pagni M."/>
            <person name="Penny C."/>
            <person name="Peyraud R."/>
            <person name="Robinson D.G."/>
            <person name="Roche D."/>
            <person name="Rouy Z."/>
            <person name="Saenampechek C."/>
            <person name="Salvignol G."/>
            <person name="Vallenet D."/>
            <person name="Wu Z."/>
            <person name="Marx C.J."/>
            <person name="Vorholt J.A."/>
            <person name="Olson M.V."/>
            <person name="Kaul R."/>
            <person name="Weissenbach J."/>
            <person name="Medigue C."/>
            <person name="Lidstrom M.E."/>
        </authorList>
    </citation>
    <scope>NUCLEOTIDE SEQUENCE [LARGE SCALE GENOMIC DNA]</scope>
    <source>
        <strain evidence="2">ATCC 14718 / DSM 1338 / JCM 2805 / NCIMB 9133 / AM1</strain>
    </source>
</reference>
<geneLocation type="plasmid" evidence="1 2">
    <name>p3META1</name>
</geneLocation>
<organism evidence="1 2">
    <name type="scientific">Methylorubrum extorquens (strain ATCC 14718 / DSM 1338 / JCM 2805 / NCIMB 9133 / AM1)</name>
    <name type="common">Methylobacterium extorquens</name>
    <dbReference type="NCBI Taxonomy" id="272630"/>
    <lineage>
        <taxon>Bacteria</taxon>
        <taxon>Pseudomonadati</taxon>
        <taxon>Pseudomonadota</taxon>
        <taxon>Alphaproteobacteria</taxon>
        <taxon>Hyphomicrobiales</taxon>
        <taxon>Methylobacteriaceae</taxon>
        <taxon>Methylorubrum</taxon>
    </lineage>
</organism>
<accession>C5B6U8</accession>
<dbReference type="KEGG" id="mea:Mex_p3CDS5359D"/>
<proteinExistence type="predicted"/>